<proteinExistence type="predicted"/>
<evidence type="ECO:0000313" key="1">
    <source>
        <dbReference type="EMBL" id="KKM94889.1"/>
    </source>
</evidence>
<dbReference type="InterPro" id="IPR035917">
    <property type="entry name" value="YjbQ-like_sf"/>
</dbReference>
<name>A0A0F9LIV7_9ZZZZ</name>
<dbReference type="Gene3D" id="2.60.120.460">
    <property type="entry name" value="YjbQ-like"/>
    <property type="match status" value="1"/>
</dbReference>
<sequence length="67" mass="7563">MVLLNGEGNSDAYIKCSLTKHTAELLIHENILMLGTWQGCYLAEFDGPRNRRVYIQIQGEDKHSGVN</sequence>
<organism evidence="1">
    <name type="scientific">marine sediment metagenome</name>
    <dbReference type="NCBI Taxonomy" id="412755"/>
    <lineage>
        <taxon>unclassified sequences</taxon>
        <taxon>metagenomes</taxon>
        <taxon>ecological metagenomes</taxon>
    </lineage>
</organism>
<dbReference type="InterPro" id="IPR001602">
    <property type="entry name" value="UPF0047_YjbQ-like"/>
</dbReference>
<dbReference type="AlphaFoldDB" id="A0A0F9LIV7"/>
<gene>
    <name evidence="1" type="ORF">LCGC14_1193790</name>
</gene>
<accession>A0A0F9LIV7</accession>
<evidence type="ECO:0008006" key="2">
    <source>
        <dbReference type="Google" id="ProtNLM"/>
    </source>
</evidence>
<dbReference type="SUPFAM" id="SSF111038">
    <property type="entry name" value="YjbQ-like"/>
    <property type="match status" value="1"/>
</dbReference>
<reference evidence="1" key="1">
    <citation type="journal article" date="2015" name="Nature">
        <title>Complex archaea that bridge the gap between prokaryotes and eukaryotes.</title>
        <authorList>
            <person name="Spang A."/>
            <person name="Saw J.H."/>
            <person name="Jorgensen S.L."/>
            <person name="Zaremba-Niedzwiedzka K."/>
            <person name="Martijn J."/>
            <person name="Lind A.E."/>
            <person name="van Eijk R."/>
            <person name="Schleper C."/>
            <person name="Guy L."/>
            <person name="Ettema T.J."/>
        </authorList>
    </citation>
    <scope>NUCLEOTIDE SEQUENCE</scope>
</reference>
<dbReference type="EMBL" id="LAZR01006079">
    <property type="protein sequence ID" value="KKM94889.1"/>
    <property type="molecule type" value="Genomic_DNA"/>
</dbReference>
<dbReference type="Pfam" id="PF01894">
    <property type="entry name" value="YjbQ"/>
    <property type="match status" value="1"/>
</dbReference>
<comment type="caution">
    <text evidence="1">The sequence shown here is derived from an EMBL/GenBank/DDBJ whole genome shotgun (WGS) entry which is preliminary data.</text>
</comment>
<protein>
    <recommendedName>
        <fullName evidence="2">Secondary thiamine-phosphate synthase enzyme</fullName>
    </recommendedName>
</protein>